<reference evidence="1" key="1">
    <citation type="journal article" date="2014" name="Front. Microbiol.">
        <title>High frequency of phylogenetically diverse reductive dehalogenase-homologous genes in deep subseafloor sedimentary metagenomes.</title>
        <authorList>
            <person name="Kawai M."/>
            <person name="Futagami T."/>
            <person name="Toyoda A."/>
            <person name="Takaki Y."/>
            <person name="Nishi S."/>
            <person name="Hori S."/>
            <person name="Arai W."/>
            <person name="Tsubouchi T."/>
            <person name="Morono Y."/>
            <person name="Uchiyama I."/>
            <person name="Ito T."/>
            <person name="Fujiyama A."/>
            <person name="Inagaki F."/>
            <person name="Takami H."/>
        </authorList>
    </citation>
    <scope>NUCLEOTIDE SEQUENCE</scope>
    <source>
        <strain evidence="1">Expedition CK06-06</strain>
    </source>
</reference>
<comment type="caution">
    <text evidence="1">The sequence shown here is derived from an EMBL/GenBank/DDBJ whole genome shotgun (WGS) entry which is preliminary data.</text>
</comment>
<gene>
    <name evidence="1" type="ORF">S06H3_34155</name>
</gene>
<organism evidence="1">
    <name type="scientific">marine sediment metagenome</name>
    <dbReference type="NCBI Taxonomy" id="412755"/>
    <lineage>
        <taxon>unclassified sequences</taxon>
        <taxon>metagenomes</taxon>
        <taxon>ecological metagenomes</taxon>
    </lineage>
</organism>
<dbReference type="Gene3D" id="1.10.8.1210">
    <property type="match status" value="1"/>
</dbReference>
<proteinExistence type="predicted"/>
<dbReference type="EMBL" id="BARV01020467">
    <property type="protein sequence ID" value="GAI27674.1"/>
    <property type="molecule type" value="Genomic_DNA"/>
</dbReference>
<accession>X1P9S5</accession>
<evidence type="ECO:0000313" key="1">
    <source>
        <dbReference type="EMBL" id="GAI27674.1"/>
    </source>
</evidence>
<sequence length="34" mass="3705">VLSESLKSKVSMRVAAYIVAVARVAEAMRLRGWG</sequence>
<name>X1P9S5_9ZZZZ</name>
<protein>
    <submittedName>
        <fullName evidence="1">Uncharacterized protein</fullName>
    </submittedName>
</protein>
<feature type="non-terminal residue" evidence="1">
    <location>
        <position position="1"/>
    </location>
</feature>
<dbReference type="AlphaFoldDB" id="X1P9S5"/>